<name>A0A1H5IMV3_9PSED</name>
<keyword evidence="1" id="KW-0472">Membrane</keyword>
<evidence type="ECO:0000256" key="1">
    <source>
        <dbReference type="SAM" id="Phobius"/>
    </source>
</evidence>
<dbReference type="Proteomes" id="UP000198985">
    <property type="component" value="Unassembled WGS sequence"/>
</dbReference>
<feature type="transmembrane region" description="Helical" evidence="1">
    <location>
        <begin position="12"/>
        <end position="32"/>
    </location>
</feature>
<proteinExistence type="predicted"/>
<dbReference type="EMBL" id="FNTY01000002">
    <property type="protein sequence ID" value="SEE41394.1"/>
    <property type="molecule type" value="Genomic_DNA"/>
</dbReference>
<dbReference type="RefSeq" id="WP_084317923.1">
    <property type="nucleotide sequence ID" value="NZ_FNTY01000002.1"/>
</dbReference>
<feature type="transmembrane region" description="Helical" evidence="1">
    <location>
        <begin position="57"/>
        <end position="78"/>
    </location>
</feature>
<evidence type="ECO:0000313" key="3">
    <source>
        <dbReference type="Proteomes" id="UP000198985"/>
    </source>
</evidence>
<sequence>MQRNITAQLICVHAALAMAVLMGVALLLAGWVPPPSPAMSALETAQMYTGGGNKIRFAALLMMLGATLFWPFAVAISIQMKRIEGPVSQPLAGVQMACATGTVMAIIIPSALWLVCAFRPERSAEVVQALNDLSWMFFIGAVPPALIQVLVVGLCALYRQGAEEVFPRWYGFFCLWTATGFVGGETVGFFHTGPFAWNGIFAFWMAAVFFFGWILVTWWVVMHAIRSPAAETSGAVSL</sequence>
<evidence type="ECO:0008006" key="4">
    <source>
        <dbReference type="Google" id="ProtNLM"/>
    </source>
</evidence>
<feature type="transmembrane region" description="Helical" evidence="1">
    <location>
        <begin position="90"/>
        <end position="115"/>
    </location>
</feature>
<dbReference type="AlphaFoldDB" id="A0A1H5IMV3"/>
<reference evidence="2 3" key="1">
    <citation type="submission" date="2016-10" db="EMBL/GenBank/DDBJ databases">
        <authorList>
            <person name="de Groot N.N."/>
        </authorList>
    </citation>
    <scope>NUCLEOTIDE SEQUENCE [LARGE SCALE GENOMIC DNA]</scope>
    <source>
        <strain evidence="2 3">BS3662</strain>
    </source>
</reference>
<protein>
    <recommendedName>
        <fullName evidence="4">DUF4386 domain-containing protein</fullName>
    </recommendedName>
</protein>
<keyword evidence="1" id="KW-1133">Transmembrane helix</keyword>
<feature type="transmembrane region" description="Helical" evidence="1">
    <location>
        <begin position="135"/>
        <end position="157"/>
    </location>
</feature>
<feature type="transmembrane region" description="Helical" evidence="1">
    <location>
        <begin position="196"/>
        <end position="221"/>
    </location>
</feature>
<accession>A0A1H5IMV3</accession>
<evidence type="ECO:0000313" key="2">
    <source>
        <dbReference type="EMBL" id="SEE41394.1"/>
    </source>
</evidence>
<gene>
    <name evidence="2" type="ORF">SAMN04490194_2137</name>
</gene>
<keyword evidence="1" id="KW-0812">Transmembrane</keyword>
<organism evidence="2 3">
    <name type="scientific">Pseudomonas migulae</name>
    <dbReference type="NCBI Taxonomy" id="78543"/>
    <lineage>
        <taxon>Bacteria</taxon>
        <taxon>Pseudomonadati</taxon>
        <taxon>Pseudomonadota</taxon>
        <taxon>Gammaproteobacteria</taxon>
        <taxon>Pseudomonadales</taxon>
        <taxon>Pseudomonadaceae</taxon>
        <taxon>Pseudomonas</taxon>
    </lineage>
</organism>
<feature type="transmembrane region" description="Helical" evidence="1">
    <location>
        <begin position="169"/>
        <end position="190"/>
    </location>
</feature>